<dbReference type="OrthoDB" id="3508621at2759"/>
<accession>A0A2S4L738</accession>
<dbReference type="Proteomes" id="UP000237481">
    <property type="component" value="Unassembled WGS sequence"/>
</dbReference>
<feature type="compositionally biased region" description="Polar residues" evidence="1">
    <location>
        <begin position="487"/>
        <end position="499"/>
    </location>
</feature>
<protein>
    <submittedName>
        <fullName evidence="2">Uncharacterized protein</fullName>
    </submittedName>
</protein>
<name>A0A2S4L738_9HYPO</name>
<feature type="compositionally biased region" description="Polar residues" evidence="1">
    <location>
        <begin position="464"/>
        <end position="476"/>
    </location>
</feature>
<feature type="region of interest" description="Disordered" evidence="1">
    <location>
        <begin position="159"/>
        <end position="242"/>
    </location>
</feature>
<evidence type="ECO:0000313" key="3">
    <source>
        <dbReference type="Proteomes" id="UP000237481"/>
    </source>
</evidence>
<reference evidence="2 3" key="1">
    <citation type="submission" date="2018-01" db="EMBL/GenBank/DDBJ databases">
        <title>Harnessing the power of phylogenomics to disentangle the directionality and signatures of interkingdom host jumping in the parasitic fungal genus Tolypocladium.</title>
        <authorList>
            <person name="Quandt C.A."/>
            <person name="Patterson W."/>
            <person name="Spatafora J.W."/>
        </authorList>
    </citation>
    <scope>NUCLEOTIDE SEQUENCE [LARGE SCALE GENOMIC DNA]</scope>
    <source>
        <strain evidence="2 3">NRBC 100945</strain>
    </source>
</reference>
<feature type="compositionally biased region" description="Low complexity" evidence="1">
    <location>
        <begin position="507"/>
        <end position="535"/>
    </location>
</feature>
<organism evidence="2 3">
    <name type="scientific">Tolypocladium paradoxum</name>
    <dbReference type="NCBI Taxonomy" id="94208"/>
    <lineage>
        <taxon>Eukaryota</taxon>
        <taxon>Fungi</taxon>
        <taxon>Dikarya</taxon>
        <taxon>Ascomycota</taxon>
        <taxon>Pezizomycotina</taxon>
        <taxon>Sordariomycetes</taxon>
        <taxon>Hypocreomycetidae</taxon>
        <taxon>Hypocreales</taxon>
        <taxon>Ophiocordycipitaceae</taxon>
        <taxon>Tolypocladium</taxon>
    </lineage>
</organism>
<gene>
    <name evidence="2" type="ORF">TPAR_01571</name>
</gene>
<evidence type="ECO:0000256" key="1">
    <source>
        <dbReference type="SAM" id="MobiDB-lite"/>
    </source>
</evidence>
<proteinExistence type="predicted"/>
<comment type="caution">
    <text evidence="2">The sequence shown here is derived from an EMBL/GenBank/DDBJ whole genome shotgun (WGS) entry which is preliminary data.</text>
</comment>
<evidence type="ECO:0000313" key="2">
    <source>
        <dbReference type="EMBL" id="POR38227.1"/>
    </source>
</evidence>
<feature type="region of interest" description="Disordered" evidence="1">
    <location>
        <begin position="407"/>
        <end position="549"/>
    </location>
</feature>
<dbReference type="STRING" id="94208.A0A2S4L738"/>
<keyword evidence="3" id="KW-1185">Reference proteome</keyword>
<sequence length="595" mass="64346">MAPQNSPQDIPGSSEVWETSVVDVHGSVNPSQLKIGDIGGKKQLGSASKLDYPDWLLLKVLWKVAPRFLQFGEIFGIESGELEEKYRNRLSGEDWWKALEKNDTTLRNWGHMAAWKHSADDILRRAPIVTEMLKQEGSAYAADNPFEIVVDASHRPRRKVAAQQYYEPSSEGESSRGTSPPQGSPPLGSPPQGPPPQGSPANAGSETRSGYIPSPVFGSGSFKLGTKAGPGSDGSYAPPVGPSRWHPDEAIINMSTILLLQGISLSSNAMSAAEDYDWTILHKQFKVTQPDTDESGTTSRFPVISARTDGCLQHIPKGKLPEHSRTLAILEVKPYKRASKAPAIRMQEGAEMAAWISTEHAFGLLPAPGKKYRRLLISQDLDEIYITLAEYDHAYVKYIQGSLDALDATRGPESTPSKSPRGPESGSKSARGAESTPSKSARGPDSPKSARGVESSKSARGAESSKSARGPESTSKSTRREEAGRQVRSSRTADQSSTIAIPERSRQQQQPPRSFEAAPRTPSGSPPTAGTPSAPLREREPNAAVGGETGGFLIMHEFEPYKIDNSDKMKELSVLLLALTDYLCKKDGISHLSQG</sequence>
<feature type="compositionally biased region" description="Pro residues" evidence="1">
    <location>
        <begin position="182"/>
        <end position="198"/>
    </location>
</feature>
<dbReference type="EMBL" id="PKSG01000160">
    <property type="protein sequence ID" value="POR38227.1"/>
    <property type="molecule type" value="Genomic_DNA"/>
</dbReference>
<dbReference type="AlphaFoldDB" id="A0A2S4L738"/>